<sequence>MPELGLQLFNAASKGNDNEVTRLLRTRADVHWRSDTGFTSLCVAAQHGHSAVVRQLLAAGANINGANNGGWTPVNLASKMGHEAVVQILASAGADLDQENENKYTPINSASDDGHAAVVHVLIAAGADINKANKLTAQGGWTPLNTACNKEHKAIIRALINAGADVNRANNNGWTPLNTASNKGYEAIVLTLIAAGANLNQSNDGGFTPLNSAADEGHTSVVWALIGAGADVNQPNNNGWTPLNTASNKGHAAVVEALIDAGADINKTNTVSLCGSSSGVKFAIQGEWTPLNSAADEGHLSIVKALIAGGANINQTNEGGWSPLNSASKKGHQLVVEALIAAGADLNRGNKVGYTPLNTASDDGHTEVALTLIAAGADLNQANTSGWTALNNASNRAHLGIVQALIAAGADINQPNENGWTPLNTASNKGHAIVVQALIDGGADLDRPNQGGWTPVNSAAGEGFLPVVQALIAAGADFHQANGLVEAVARGNESRIRELIAQGASPNAINKDGEAPLHVAVSTEAPTSGGLFGRFSARKESIDIVKLLLHAGAAANRRQKYGNTALHNAASRGHETVVRQLVVAGASVKHRNKLGETPRDMAIMNGHTAIAAILDRLRRESASSAPTFDEQMPPVARRSSTATKVTPDLGNLTKCMNQDEPTPWRAPVPAAVASTKATAVVPNPCQLFEAVTAGDAARTKALLAEGVNPNATNNFSLQAKKAQDDDEGETPLHVAVRCDQRRVLELLLRANGIDATIRNKVASASCGCMLMCDGDTPLIAAIKLRHRRFAQQIYTASTEPSHELDKAQVAATDIIVDREIALGRGGFGAVYKGVFDNKTVAVKTVFDPSGADALIYEMEAMQLCKSPYLLQLLAVSGQHTTSPQLVLEYMDGGDLRGYLSKKSKGEPVPVEYTTLEVAWVIANALADLHHNGLLHRDLKSHNVLLSSTNYIKLADLGLARTYASKMTLGTGTLLWTAPEVLTHDGSYDYAADIYSFGVILTELSTLKVPFEGMSLSQWAIVDEVRKGTLRPEIGDDCPEWLRELANDCMAQDPTQRPSAQKILMILDRQRRAEDTTSPPVAVEASSPATASAAPTSSNGSNGSSTSNTVRCLLTCCPLTSKHF</sequence>
<proteinExistence type="predicted"/>
<dbReference type="InterPro" id="IPR002110">
    <property type="entry name" value="Ankyrin_rpt"/>
</dbReference>
<dbReference type="InterPro" id="IPR008271">
    <property type="entry name" value="Ser/Thr_kinase_AS"/>
</dbReference>
<feature type="repeat" description="ANK" evidence="4">
    <location>
        <begin position="172"/>
        <end position="204"/>
    </location>
</feature>
<keyword evidence="9" id="KW-1185">Reference proteome</keyword>
<keyword evidence="4" id="KW-0040">ANK repeat</keyword>
<dbReference type="PROSITE" id="PS50297">
    <property type="entry name" value="ANK_REP_REGION"/>
    <property type="match status" value="15"/>
</dbReference>
<feature type="repeat" description="ANK" evidence="4">
    <location>
        <begin position="561"/>
        <end position="593"/>
    </location>
</feature>
<dbReference type="InterPro" id="IPR011009">
    <property type="entry name" value="Kinase-like_dom_sf"/>
</dbReference>
<dbReference type="GO" id="GO:0004674">
    <property type="term" value="F:protein serine/threonine kinase activity"/>
    <property type="evidence" value="ECO:0007669"/>
    <property type="project" value="UniProtKB-KW"/>
</dbReference>
<gene>
    <name evidence="8" type="ORF">ACHHYP_17405</name>
</gene>
<dbReference type="OrthoDB" id="79700at2759"/>
<name>A0A1V9Y4I3_ACHHY</name>
<evidence type="ECO:0000313" key="9">
    <source>
        <dbReference type="Proteomes" id="UP000243579"/>
    </source>
</evidence>
<evidence type="ECO:0000313" key="8">
    <source>
        <dbReference type="EMBL" id="OQR80631.1"/>
    </source>
</evidence>
<dbReference type="AlphaFoldDB" id="A0A1V9Y4I3"/>
<dbReference type="Gene3D" id="1.10.510.10">
    <property type="entry name" value="Transferase(Phosphotransferase) domain 1"/>
    <property type="match status" value="1"/>
</dbReference>
<feature type="repeat" description="ANK" evidence="4">
    <location>
        <begin position="451"/>
        <end position="483"/>
    </location>
</feature>
<feature type="domain" description="Protein kinase" evidence="7">
    <location>
        <begin position="816"/>
        <end position="1080"/>
    </location>
</feature>
<evidence type="ECO:0000256" key="3">
    <source>
        <dbReference type="ARBA" id="ARBA00022840"/>
    </source>
</evidence>
<feature type="repeat" description="ANK" evidence="4">
    <location>
        <begin position="385"/>
        <end position="417"/>
    </location>
</feature>
<feature type="repeat" description="ANK" evidence="4">
    <location>
        <begin position="36"/>
        <end position="68"/>
    </location>
</feature>
<dbReference type="SMART" id="SM00220">
    <property type="entry name" value="S_TKc"/>
    <property type="match status" value="1"/>
</dbReference>
<feature type="repeat" description="ANK" evidence="4">
    <location>
        <begin position="286"/>
        <end position="318"/>
    </location>
</feature>
<feature type="compositionally biased region" description="Low complexity" evidence="6">
    <location>
        <begin position="1076"/>
        <end position="1106"/>
    </location>
</feature>
<feature type="region of interest" description="Disordered" evidence="6">
    <location>
        <begin position="624"/>
        <end position="651"/>
    </location>
</feature>
<evidence type="ECO:0000259" key="7">
    <source>
        <dbReference type="PROSITE" id="PS50011"/>
    </source>
</evidence>
<evidence type="ECO:0000256" key="6">
    <source>
        <dbReference type="SAM" id="MobiDB-lite"/>
    </source>
</evidence>
<reference evidence="8 9" key="1">
    <citation type="journal article" date="2014" name="Genome Biol. Evol.">
        <title>The secreted proteins of Achlya hypogyna and Thraustotheca clavata identify the ancestral oomycete secretome and reveal gene acquisitions by horizontal gene transfer.</title>
        <authorList>
            <person name="Misner I."/>
            <person name="Blouin N."/>
            <person name="Leonard G."/>
            <person name="Richards T.A."/>
            <person name="Lane C.E."/>
        </authorList>
    </citation>
    <scope>NUCLEOTIDE SEQUENCE [LARGE SCALE GENOMIC DNA]</scope>
    <source>
        <strain evidence="8 9">ATCC 48635</strain>
    </source>
</reference>
<dbReference type="Gene3D" id="1.25.40.20">
    <property type="entry name" value="Ankyrin repeat-containing domain"/>
    <property type="match status" value="8"/>
</dbReference>
<accession>A0A1V9Y4I3</accession>
<dbReference type="PANTHER" id="PTHR24133">
    <property type="entry name" value="ANKYRIN DOMAIN-CONTAINING"/>
    <property type="match status" value="1"/>
</dbReference>
<evidence type="ECO:0000256" key="4">
    <source>
        <dbReference type="PROSITE-ProRule" id="PRU00023"/>
    </source>
</evidence>
<dbReference type="Pfam" id="PF12796">
    <property type="entry name" value="Ank_2"/>
    <property type="match status" value="6"/>
</dbReference>
<protein>
    <submittedName>
        <fullName evidence="8">Serine/threonine-protein phosphatase 6 regulatory ankyrin repeat subunit C-like</fullName>
    </submittedName>
</protein>
<feature type="repeat" description="ANK" evidence="4">
    <location>
        <begin position="69"/>
        <end position="101"/>
    </location>
</feature>
<dbReference type="InterPro" id="IPR001245">
    <property type="entry name" value="Ser-Thr/Tyr_kinase_cat_dom"/>
</dbReference>
<feature type="repeat" description="ANK" evidence="4">
    <location>
        <begin position="205"/>
        <end position="237"/>
    </location>
</feature>
<dbReference type="PROSITE" id="PS50011">
    <property type="entry name" value="PROTEIN_KINASE_DOM"/>
    <property type="match status" value="1"/>
</dbReference>
<feature type="repeat" description="ANK" evidence="4">
    <location>
        <begin position="139"/>
        <end position="171"/>
    </location>
</feature>
<dbReference type="EMBL" id="JNBR01002904">
    <property type="protein sequence ID" value="OQR80631.1"/>
    <property type="molecule type" value="Genomic_DNA"/>
</dbReference>
<feature type="repeat" description="ANK" evidence="4">
    <location>
        <begin position="319"/>
        <end position="351"/>
    </location>
</feature>
<dbReference type="SUPFAM" id="SSF48403">
    <property type="entry name" value="Ankyrin repeat"/>
    <property type="match status" value="3"/>
</dbReference>
<comment type="caution">
    <text evidence="8">The sequence shown here is derived from an EMBL/GenBank/DDBJ whole genome shotgun (WGS) entry which is preliminary data.</text>
</comment>
<dbReference type="SUPFAM" id="SSF56112">
    <property type="entry name" value="Protein kinase-like (PK-like)"/>
    <property type="match status" value="1"/>
</dbReference>
<dbReference type="Pfam" id="PF00023">
    <property type="entry name" value="Ank"/>
    <property type="match status" value="3"/>
</dbReference>
<dbReference type="InterPro" id="IPR036770">
    <property type="entry name" value="Ankyrin_rpt-contain_sf"/>
</dbReference>
<dbReference type="PANTHER" id="PTHR24133:SF40">
    <property type="entry name" value="ANKYRIN REPEAT DOMAIN 44"/>
    <property type="match status" value="1"/>
</dbReference>
<keyword evidence="1" id="KW-0808">Transferase</keyword>
<dbReference type="Proteomes" id="UP000243579">
    <property type="component" value="Unassembled WGS sequence"/>
</dbReference>
<dbReference type="SMART" id="SM00248">
    <property type="entry name" value="ANK"/>
    <property type="match status" value="18"/>
</dbReference>
<dbReference type="PRINTS" id="PR00109">
    <property type="entry name" value="TYRKINASE"/>
</dbReference>
<dbReference type="PROSITE" id="PS00107">
    <property type="entry name" value="PROTEIN_KINASE_ATP"/>
    <property type="match status" value="1"/>
</dbReference>
<evidence type="ECO:0000256" key="1">
    <source>
        <dbReference type="ARBA" id="ARBA00022527"/>
    </source>
</evidence>
<dbReference type="STRING" id="1202772.A0A1V9Y4I3"/>
<feature type="region of interest" description="Disordered" evidence="6">
    <location>
        <begin position="1073"/>
        <end position="1106"/>
    </location>
</feature>
<dbReference type="InterPro" id="IPR052391">
    <property type="entry name" value="E3_Ligase-Neurotoxin"/>
</dbReference>
<feature type="repeat" description="ANK" evidence="4">
    <location>
        <begin position="238"/>
        <end position="270"/>
    </location>
</feature>
<dbReference type="GO" id="GO:0005524">
    <property type="term" value="F:ATP binding"/>
    <property type="evidence" value="ECO:0007669"/>
    <property type="project" value="UniProtKB-UniRule"/>
</dbReference>
<feature type="repeat" description="ANK" evidence="4">
    <location>
        <begin position="727"/>
        <end position="760"/>
    </location>
</feature>
<dbReference type="Pfam" id="PF00069">
    <property type="entry name" value="Pkinase"/>
    <property type="match status" value="1"/>
</dbReference>
<keyword evidence="1" id="KW-0723">Serine/threonine-protein kinase</keyword>
<feature type="repeat" description="ANK" evidence="4">
    <location>
        <begin position="418"/>
        <end position="450"/>
    </location>
</feature>
<keyword evidence="3 5" id="KW-0067">ATP-binding</keyword>
<evidence type="ECO:0000256" key="5">
    <source>
        <dbReference type="PROSITE-ProRule" id="PRU10141"/>
    </source>
</evidence>
<dbReference type="InterPro" id="IPR017441">
    <property type="entry name" value="Protein_kinase_ATP_BS"/>
</dbReference>
<dbReference type="PROSITE" id="PS50088">
    <property type="entry name" value="ANK_REPEAT"/>
    <property type="match status" value="15"/>
</dbReference>
<evidence type="ECO:0000256" key="2">
    <source>
        <dbReference type="ARBA" id="ARBA00022741"/>
    </source>
</evidence>
<keyword evidence="2 5" id="KW-0547">Nucleotide-binding</keyword>
<dbReference type="PROSITE" id="PS00108">
    <property type="entry name" value="PROTEIN_KINASE_ST"/>
    <property type="match status" value="1"/>
</dbReference>
<organism evidence="8 9">
    <name type="scientific">Achlya hypogyna</name>
    <name type="common">Oomycete</name>
    <name type="synonym">Protoachlya hypogyna</name>
    <dbReference type="NCBI Taxonomy" id="1202772"/>
    <lineage>
        <taxon>Eukaryota</taxon>
        <taxon>Sar</taxon>
        <taxon>Stramenopiles</taxon>
        <taxon>Oomycota</taxon>
        <taxon>Saprolegniomycetes</taxon>
        <taxon>Saprolegniales</taxon>
        <taxon>Achlyaceae</taxon>
        <taxon>Achlya</taxon>
    </lineage>
</organism>
<dbReference type="InterPro" id="IPR000719">
    <property type="entry name" value="Prot_kinase_dom"/>
</dbReference>
<feature type="binding site" evidence="5">
    <location>
        <position position="843"/>
    </location>
    <ligand>
        <name>ATP</name>
        <dbReference type="ChEBI" id="CHEBI:30616"/>
    </ligand>
</feature>
<feature type="repeat" description="ANK" evidence="4">
    <location>
        <begin position="352"/>
        <end position="384"/>
    </location>
</feature>
<dbReference type="PRINTS" id="PR01415">
    <property type="entry name" value="ANKYRIN"/>
</dbReference>
<keyword evidence="1" id="KW-0418">Kinase</keyword>
<feature type="repeat" description="ANK" evidence="4">
    <location>
        <begin position="102"/>
        <end position="134"/>
    </location>
</feature>